<dbReference type="EMBL" id="JAUZVV010000001">
    <property type="protein sequence ID" value="MDT3316447.1"/>
    <property type="molecule type" value="Genomic_DNA"/>
</dbReference>
<protein>
    <submittedName>
        <fullName evidence="2">TfoX/Sxy family protein</fullName>
    </submittedName>
</protein>
<keyword evidence="3" id="KW-1185">Reference proteome</keyword>
<reference evidence="2 3" key="1">
    <citation type="submission" date="2023-08" db="EMBL/GenBank/DDBJ databases">
        <title>Microbacterium aquilitoris sp. nov. and Microbacterium gwkjibeachense sp. nov., isolated from beach.</title>
        <authorList>
            <person name="Lee S.D."/>
            <person name="Yang H."/>
            <person name="Kim I."/>
        </authorList>
    </citation>
    <scope>NUCLEOTIDE SEQUENCE [LARGE SCALE GENOMIC DNA]</scope>
    <source>
        <strain evidence="2 3">KSW4-11</strain>
    </source>
</reference>
<dbReference type="Proteomes" id="UP001251849">
    <property type="component" value="Unassembled WGS sequence"/>
</dbReference>
<sequence length="114" mass="12855">MADMVRTTPEVREILDEARTIIGDRAVREIAMFGAVALMVDDAMAVAVFKNESLLVRVRDDEDPALLAEPDAERSFMGERSMGLSWLRIALDPEHSRLEFWVRAALRRPGKSAR</sequence>
<gene>
    <name evidence="2" type="ORF">Q9S71_06385</name>
</gene>
<dbReference type="RefSeq" id="WP_311861247.1">
    <property type="nucleotide sequence ID" value="NZ_JAUZVV010000001.1"/>
</dbReference>
<evidence type="ECO:0000259" key="1">
    <source>
        <dbReference type="Pfam" id="PF04993"/>
    </source>
</evidence>
<name>A0ABU3G9E9_9MICO</name>
<evidence type="ECO:0000313" key="2">
    <source>
        <dbReference type="EMBL" id="MDT3316447.1"/>
    </source>
</evidence>
<proteinExistence type="predicted"/>
<evidence type="ECO:0000313" key="3">
    <source>
        <dbReference type="Proteomes" id="UP001251849"/>
    </source>
</evidence>
<organism evidence="2 3">
    <name type="scientific">Microbacterium gawkjiense</name>
    <dbReference type="NCBI Taxonomy" id="3067309"/>
    <lineage>
        <taxon>Bacteria</taxon>
        <taxon>Bacillati</taxon>
        <taxon>Actinomycetota</taxon>
        <taxon>Actinomycetes</taxon>
        <taxon>Micrococcales</taxon>
        <taxon>Microbacteriaceae</taxon>
        <taxon>Microbacterium</taxon>
    </lineage>
</organism>
<comment type="caution">
    <text evidence="2">The sequence shown here is derived from an EMBL/GenBank/DDBJ whole genome shotgun (WGS) entry which is preliminary data.</text>
</comment>
<dbReference type="InterPro" id="IPR007076">
    <property type="entry name" value="TfoX_N"/>
</dbReference>
<dbReference type="SUPFAM" id="SSF159894">
    <property type="entry name" value="YgaC/TfoX-N like"/>
    <property type="match status" value="1"/>
</dbReference>
<feature type="domain" description="TfoX N-terminal" evidence="1">
    <location>
        <begin position="27"/>
        <end position="107"/>
    </location>
</feature>
<dbReference type="Pfam" id="PF04993">
    <property type="entry name" value="TfoX_N"/>
    <property type="match status" value="1"/>
</dbReference>
<accession>A0ABU3G9E9</accession>